<dbReference type="Proteomes" id="UP000019241">
    <property type="component" value="Unassembled WGS sequence"/>
</dbReference>
<evidence type="ECO:0000256" key="10">
    <source>
        <dbReference type="ARBA" id="ARBA00077905"/>
    </source>
</evidence>
<dbReference type="NCBIfam" id="TIGR00274">
    <property type="entry name" value="N-acetylmuramic acid 6-phosphate etherase"/>
    <property type="match status" value="1"/>
</dbReference>
<evidence type="ECO:0000256" key="11">
    <source>
        <dbReference type="ARBA" id="ARBA00084049"/>
    </source>
</evidence>
<reference evidence="13 14" key="1">
    <citation type="submission" date="2012-12" db="EMBL/GenBank/DDBJ databases">
        <title>Novel taxa of Listeriaceae from agricultural environments in the United States.</title>
        <authorList>
            <person name="den Bakker H.C."/>
            <person name="Allred A."/>
            <person name="Warchocki S."/>
            <person name="Wright E.M."/>
            <person name="Burrell A."/>
            <person name="Nightingale K.K."/>
            <person name="Kephart D."/>
            <person name="Wiedmann M."/>
        </authorList>
    </citation>
    <scope>NUCLEOTIDE SEQUENCE [LARGE SCALE GENOMIC DNA]</scope>
    <source>
        <strain evidence="13 14">FSL S10-1203</strain>
    </source>
</reference>
<dbReference type="PROSITE" id="PS51464">
    <property type="entry name" value="SIS"/>
    <property type="match status" value="1"/>
</dbReference>
<evidence type="ECO:0000256" key="6">
    <source>
        <dbReference type="ARBA" id="ARBA00060672"/>
    </source>
</evidence>
<dbReference type="PANTHER" id="PTHR10088">
    <property type="entry name" value="GLUCOKINASE REGULATORY PROTEIN"/>
    <property type="match status" value="1"/>
</dbReference>
<gene>
    <name evidence="13" type="primary">murQ</name>
    <name evidence="13" type="ORF">MCOL2_18294</name>
</gene>
<comment type="caution">
    <text evidence="13">The sequence shown here is derived from an EMBL/GenBank/DDBJ whole genome shotgun (WGS) entry which is preliminary data.</text>
</comment>
<feature type="non-terminal residue" evidence="13">
    <location>
        <position position="1"/>
    </location>
</feature>
<dbReference type="Pfam" id="PF22645">
    <property type="entry name" value="GKRP_SIS_N"/>
    <property type="match status" value="1"/>
</dbReference>
<dbReference type="InterPro" id="IPR046348">
    <property type="entry name" value="SIS_dom_sf"/>
</dbReference>
<dbReference type="PROSITE" id="PS01272">
    <property type="entry name" value="GCKR"/>
    <property type="match status" value="1"/>
</dbReference>
<dbReference type="GO" id="GO:0016803">
    <property type="term" value="F:ether hydrolase activity"/>
    <property type="evidence" value="ECO:0007669"/>
    <property type="project" value="TreeGrafter"/>
</dbReference>
<evidence type="ECO:0000256" key="3">
    <source>
        <dbReference type="ARBA" id="ARBA00023277"/>
    </source>
</evidence>
<dbReference type="GO" id="GO:0046348">
    <property type="term" value="P:amino sugar catabolic process"/>
    <property type="evidence" value="ECO:0007669"/>
    <property type="project" value="InterPro"/>
</dbReference>
<comment type="similarity">
    <text evidence="7">Belongs to the GCKR-like family. MurNAc-6-P etherase subfamily.</text>
</comment>
<proteinExistence type="inferred from homology"/>
<dbReference type="HAMAP" id="MF_00068">
    <property type="entry name" value="MurQ"/>
    <property type="match status" value="1"/>
</dbReference>
<organism evidence="13 14">
    <name type="scientific">Listeria fleischmannii FSL S10-1203</name>
    <dbReference type="NCBI Taxonomy" id="1265822"/>
    <lineage>
        <taxon>Bacteria</taxon>
        <taxon>Bacillati</taxon>
        <taxon>Bacillota</taxon>
        <taxon>Bacilli</taxon>
        <taxon>Bacillales</taxon>
        <taxon>Listeriaceae</taxon>
        <taxon>Listeria</taxon>
    </lineage>
</organism>
<dbReference type="SUPFAM" id="SSF53697">
    <property type="entry name" value="SIS domain"/>
    <property type="match status" value="1"/>
</dbReference>
<dbReference type="NCBIfam" id="NF009222">
    <property type="entry name" value="PRK12570.1"/>
    <property type="match status" value="1"/>
</dbReference>
<dbReference type="InterPro" id="IPR005488">
    <property type="entry name" value="Etherase_MurQ"/>
</dbReference>
<dbReference type="GO" id="GO:0097367">
    <property type="term" value="F:carbohydrate derivative binding"/>
    <property type="evidence" value="ECO:0007669"/>
    <property type="project" value="InterPro"/>
</dbReference>
<keyword evidence="2" id="KW-0456">Lyase</keyword>
<evidence type="ECO:0000256" key="2">
    <source>
        <dbReference type="ARBA" id="ARBA00023239"/>
    </source>
</evidence>
<comment type="catalytic activity">
    <reaction evidence="4">
        <text>N-acetyl-D-muramate 6-phosphate + H2O = N-acetyl-D-glucosamine 6-phosphate + (R)-lactate</text>
        <dbReference type="Rhea" id="RHEA:26410"/>
        <dbReference type="ChEBI" id="CHEBI:15377"/>
        <dbReference type="ChEBI" id="CHEBI:16004"/>
        <dbReference type="ChEBI" id="CHEBI:57513"/>
        <dbReference type="ChEBI" id="CHEBI:58722"/>
        <dbReference type="EC" id="4.2.1.126"/>
    </reaction>
</comment>
<dbReference type="InterPro" id="IPR005486">
    <property type="entry name" value="Glucokinase_regulatory_CS"/>
</dbReference>
<dbReference type="NCBIfam" id="NF003915">
    <property type="entry name" value="PRK05441.1"/>
    <property type="match status" value="1"/>
</dbReference>
<evidence type="ECO:0000256" key="7">
    <source>
        <dbReference type="ARBA" id="ARBA00061234"/>
    </source>
</evidence>
<accession>W7D5N2</accession>
<comment type="subunit">
    <text evidence="1">Homodimer.</text>
</comment>
<evidence type="ECO:0000256" key="9">
    <source>
        <dbReference type="ARBA" id="ARBA00070061"/>
    </source>
</evidence>
<dbReference type="FunFam" id="3.40.50.10490:FF:000014">
    <property type="entry name" value="N-acetylmuramic acid 6-phosphate etherase"/>
    <property type="match status" value="1"/>
</dbReference>
<dbReference type="PANTHER" id="PTHR10088:SF4">
    <property type="entry name" value="GLUCOKINASE REGULATORY PROTEIN"/>
    <property type="match status" value="1"/>
</dbReference>
<dbReference type="Gene3D" id="3.40.50.10490">
    <property type="entry name" value="Glucose-6-phosphate isomerase like protein, domain 1"/>
    <property type="match status" value="1"/>
</dbReference>
<dbReference type="GO" id="GO:0016835">
    <property type="term" value="F:carbon-oxygen lyase activity"/>
    <property type="evidence" value="ECO:0007669"/>
    <property type="project" value="InterPro"/>
</dbReference>
<dbReference type="InterPro" id="IPR040190">
    <property type="entry name" value="MURQ/GCKR"/>
</dbReference>
<dbReference type="InterPro" id="IPR001347">
    <property type="entry name" value="SIS_dom"/>
</dbReference>
<evidence type="ECO:0000256" key="5">
    <source>
        <dbReference type="ARBA" id="ARBA00060595"/>
    </source>
</evidence>
<evidence type="ECO:0000256" key="1">
    <source>
        <dbReference type="ARBA" id="ARBA00011738"/>
    </source>
</evidence>
<evidence type="ECO:0000313" key="13">
    <source>
        <dbReference type="EMBL" id="EUJ47275.1"/>
    </source>
</evidence>
<comment type="pathway">
    <text evidence="6">Cell wall biogenesis.</text>
</comment>
<dbReference type="CDD" id="cd05007">
    <property type="entry name" value="SIS_Etherase"/>
    <property type="match status" value="1"/>
</dbReference>
<dbReference type="EMBL" id="AODM01000070">
    <property type="protein sequence ID" value="EUJ47275.1"/>
    <property type="molecule type" value="Genomic_DNA"/>
</dbReference>
<dbReference type="Gene3D" id="1.10.8.1080">
    <property type="match status" value="1"/>
</dbReference>
<dbReference type="FunFam" id="1.10.8.1080:FF:000001">
    <property type="entry name" value="N-acetylmuramic acid 6-phosphate etherase"/>
    <property type="match status" value="1"/>
</dbReference>
<feature type="domain" description="SIS" evidence="12">
    <location>
        <begin position="73"/>
        <end position="236"/>
    </location>
</feature>
<dbReference type="EC" id="4.2.1.126" evidence="8"/>
<protein>
    <recommendedName>
        <fullName evidence="9">N-acetylmuramic acid 6-phosphate etherase</fullName>
        <ecNumber evidence="8">4.2.1.126</ecNumber>
    </recommendedName>
    <alternativeName>
        <fullName evidence="11">N-acetylmuramic acid 6-phosphate hydrolase</fullName>
    </alternativeName>
    <alternativeName>
        <fullName evidence="10">N-acetylmuramic acid 6-phosphate lyase</fullName>
    </alternativeName>
</protein>
<evidence type="ECO:0000256" key="8">
    <source>
        <dbReference type="ARBA" id="ARBA00067056"/>
    </source>
</evidence>
<evidence type="ECO:0000256" key="4">
    <source>
        <dbReference type="ARBA" id="ARBA00051747"/>
    </source>
</evidence>
<dbReference type="PATRIC" id="fig|1265822.4.peg.3728"/>
<sequence length="313" mass="33626">SIEILFQNDYNQFVRSDRNARKFIHGKTKMKKTLNLDELDVNEVLAIMNEEDSKVAESIKPALPEIAKIVRGTINSFNNGGRLIYMGAGTSGRLGVLDAVECVPTFGVPKEQVVGLIAGGDKAFVEAVEGAEDSVQLGEDDLKAITLTKNDIVVGIAASGRTPYVIGGLDYARSVGAVTAAISCNQDAAISKHADIQVEVVPGAEVLTGSTRLKAGTAQKLILNMISTAAMVGVGKVYGNLMVDVKPTNEKLEERAKRIIMEATECTYEEASKVYLEADKHVKTAIVMLLTHTTKEDAEQKLVASNGFVRKTI</sequence>
<evidence type="ECO:0000313" key="14">
    <source>
        <dbReference type="Proteomes" id="UP000019241"/>
    </source>
</evidence>
<comment type="pathway">
    <text evidence="5">Amino-sugar metabolism; 1,6-anhydro-N-acetylmuramate degradation.</text>
</comment>
<dbReference type="AlphaFoldDB" id="W7D5N2"/>
<keyword evidence="3" id="KW-0119">Carbohydrate metabolism</keyword>
<name>W7D5N2_9LIST</name>
<evidence type="ECO:0000259" key="12">
    <source>
        <dbReference type="PROSITE" id="PS51464"/>
    </source>
</evidence>
<dbReference type="GO" id="GO:0009254">
    <property type="term" value="P:peptidoglycan turnover"/>
    <property type="evidence" value="ECO:0007669"/>
    <property type="project" value="TreeGrafter"/>
</dbReference>